<dbReference type="PROSITE" id="PS00393">
    <property type="entry name" value="PEPCASE_2"/>
    <property type="match status" value="1"/>
</dbReference>
<name>A0A1L8Q6K8_STROR</name>
<protein>
    <recommendedName>
        <fullName evidence="5 10">Phosphoenolpyruvate carboxylase</fullName>
        <shortName evidence="10">PEPC</shortName>
        <shortName evidence="10">PEPCase</shortName>
        <ecNumber evidence="4 10">4.1.1.31</ecNumber>
    </recommendedName>
</protein>
<dbReference type="HAMAP" id="MF_00595">
    <property type="entry name" value="PEPcase_type1"/>
    <property type="match status" value="1"/>
</dbReference>
<comment type="catalytic activity">
    <reaction evidence="9 10">
        <text>oxaloacetate + phosphate = phosphoenolpyruvate + hydrogencarbonate</text>
        <dbReference type="Rhea" id="RHEA:28370"/>
        <dbReference type="ChEBI" id="CHEBI:16452"/>
        <dbReference type="ChEBI" id="CHEBI:17544"/>
        <dbReference type="ChEBI" id="CHEBI:43474"/>
        <dbReference type="ChEBI" id="CHEBI:58702"/>
        <dbReference type="EC" id="4.1.1.31"/>
    </reaction>
</comment>
<dbReference type="GO" id="GO:0006107">
    <property type="term" value="P:oxaloacetate metabolic process"/>
    <property type="evidence" value="ECO:0007669"/>
    <property type="project" value="UniProtKB-UniRule"/>
</dbReference>
<evidence type="ECO:0000256" key="5">
    <source>
        <dbReference type="ARBA" id="ARBA00022419"/>
    </source>
</evidence>
<dbReference type="GO" id="GO:0008964">
    <property type="term" value="F:phosphoenolpyruvate carboxylase activity"/>
    <property type="evidence" value="ECO:0007669"/>
    <property type="project" value="UniProtKB-UniRule"/>
</dbReference>
<dbReference type="NCBIfam" id="NF000584">
    <property type="entry name" value="PRK00009.1"/>
    <property type="match status" value="1"/>
</dbReference>
<dbReference type="Pfam" id="PF00311">
    <property type="entry name" value="PEPcase"/>
    <property type="match status" value="1"/>
</dbReference>
<feature type="active site" evidence="10 12">
    <location>
        <position position="561"/>
    </location>
</feature>
<dbReference type="GO" id="GO:0005829">
    <property type="term" value="C:cytosol"/>
    <property type="evidence" value="ECO:0007669"/>
    <property type="project" value="TreeGrafter"/>
</dbReference>
<evidence type="ECO:0000256" key="4">
    <source>
        <dbReference type="ARBA" id="ARBA00012305"/>
    </source>
</evidence>
<proteinExistence type="inferred from homology"/>
<feature type="active site" evidence="10 11">
    <location>
        <position position="138"/>
    </location>
</feature>
<organism evidence="13 14">
    <name type="scientific">Streptococcus oralis</name>
    <dbReference type="NCBI Taxonomy" id="1303"/>
    <lineage>
        <taxon>Bacteria</taxon>
        <taxon>Bacillati</taxon>
        <taxon>Bacillota</taxon>
        <taxon>Bacilli</taxon>
        <taxon>Lactobacillales</taxon>
        <taxon>Streptococcaceae</taxon>
        <taxon>Streptococcus</taxon>
    </lineage>
</organism>
<dbReference type="InterPro" id="IPR018129">
    <property type="entry name" value="PEP_COase_Lys_AS"/>
</dbReference>
<evidence type="ECO:0000256" key="2">
    <source>
        <dbReference type="ARBA" id="ARBA00003670"/>
    </source>
</evidence>
<evidence type="ECO:0000256" key="12">
    <source>
        <dbReference type="PROSITE-ProRule" id="PRU10112"/>
    </source>
</evidence>
<dbReference type="PRINTS" id="PR00150">
    <property type="entry name" value="PEPCARBXLASE"/>
</dbReference>
<accession>A0A1L8Q6K8</accession>
<evidence type="ECO:0000256" key="9">
    <source>
        <dbReference type="ARBA" id="ARBA00048995"/>
    </source>
</evidence>
<evidence type="ECO:0000256" key="3">
    <source>
        <dbReference type="ARBA" id="ARBA00008346"/>
    </source>
</evidence>
<keyword evidence="13" id="KW-0670">Pyruvate</keyword>
<dbReference type="InterPro" id="IPR033129">
    <property type="entry name" value="PEPCASE_His_AS"/>
</dbReference>
<keyword evidence="8 10" id="KW-0120">Carbon dioxide fixation</keyword>
<gene>
    <name evidence="10" type="primary">ppc</name>
    <name evidence="13" type="ORF">BBP19_00745</name>
</gene>
<dbReference type="GO" id="GO:0015977">
    <property type="term" value="P:carbon fixation"/>
    <property type="evidence" value="ECO:0007669"/>
    <property type="project" value="UniProtKB-UniRule"/>
</dbReference>
<comment type="similarity">
    <text evidence="3 10">Belongs to the PEPCase type 1 family.</text>
</comment>
<evidence type="ECO:0000313" key="14">
    <source>
        <dbReference type="Proteomes" id="UP000183671"/>
    </source>
</evidence>
<dbReference type="AlphaFoldDB" id="A0A1L8Q6K8"/>
<evidence type="ECO:0000256" key="6">
    <source>
        <dbReference type="ARBA" id="ARBA00022842"/>
    </source>
</evidence>
<reference evidence="13 14" key="1">
    <citation type="submission" date="2016-07" db="EMBL/GenBank/DDBJ databases">
        <title>A clinical isolate of carbapenem-resistant Streptococcus oralis with altered penicillin binding proteins.</title>
        <authorList>
            <person name="Kanji J.N."/>
            <person name="Bharat A."/>
            <person name="Naidu P."/>
            <person name="Martin I."/>
            <person name="Mulvey M.R."/>
            <person name="Panaro C.D."/>
        </authorList>
    </citation>
    <scope>NUCLEOTIDE SEQUENCE [LARGE SCALE GENOMIC DNA]</scope>
    <source>
        <strain evidence="13 14">SC15-3744</strain>
    </source>
</reference>
<dbReference type="RefSeq" id="WP_049505728.1">
    <property type="nucleotide sequence ID" value="NZ_CP019562.1"/>
</dbReference>
<keyword evidence="7 10" id="KW-0456">Lyase</keyword>
<dbReference type="PANTHER" id="PTHR30523">
    <property type="entry name" value="PHOSPHOENOLPYRUVATE CARBOXYLASE"/>
    <property type="match status" value="1"/>
</dbReference>
<comment type="subunit">
    <text evidence="10">Homotetramer.</text>
</comment>
<evidence type="ECO:0000256" key="1">
    <source>
        <dbReference type="ARBA" id="ARBA00001946"/>
    </source>
</evidence>
<comment type="caution">
    <text evidence="13">The sequence shown here is derived from an EMBL/GenBank/DDBJ whole genome shotgun (WGS) entry which is preliminary data.</text>
</comment>
<dbReference type="EC" id="4.1.1.31" evidence="4 10"/>
<evidence type="ECO:0000256" key="10">
    <source>
        <dbReference type="HAMAP-Rule" id="MF_00595"/>
    </source>
</evidence>
<dbReference type="EMBL" id="MBDM01000001">
    <property type="protein sequence ID" value="OJG03146.1"/>
    <property type="molecule type" value="Genomic_DNA"/>
</dbReference>
<evidence type="ECO:0000313" key="13">
    <source>
        <dbReference type="EMBL" id="OJG03146.1"/>
    </source>
</evidence>
<dbReference type="PROSITE" id="PS00781">
    <property type="entry name" value="PEPCASE_1"/>
    <property type="match status" value="1"/>
</dbReference>
<dbReference type="InterPro" id="IPR021135">
    <property type="entry name" value="PEP_COase"/>
</dbReference>
<keyword evidence="6 10" id="KW-0460">Magnesium</keyword>
<dbReference type="GO" id="GO:0000287">
    <property type="term" value="F:magnesium ion binding"/>
    <property type="evidence" value="ECO:0007669"/>
    <property type="project" value="UniProtKB-UniRule"/>
</dbReference>
<dbReference type="PANTHER" id="PTHR30523:SF6">
    <property type="entry name" value="PHOSPHOENOLPYRUVATE CARBOXYLASE"/>
    <property type="match status" value="1"/>
</dbReference>
<evidence type="ECO:0000256" key="11">
    <source>
        <dbReference type="PROSITE-ProRule" id="PRU10111"/>
    </source>
</evidence>
<dbReference type="GO" id="GO:0006099">
    <property type="term" value="P:tricarboxylic acid cycle"/>
    <property type="evidence" value="ECO:0007669"/>
    <property type="project" value="InterPro"/>
</dbReference>
<sequence>MSLQKLENYSNKAVVQEEVLILTELLEDITKNMLAPETFEKIIQLKELSTSENYQGLNDLVTSLSNEEMIYISRYFSILPLLINISEDVDLAYEINHQNNVDQDYLGKLSTTIKMVAEKENAAEILEKLNVVPVLTAHPTQVQRKSMLDLTNHIHNLLRKYRDVKLGLINKEKWHTDLRRYIEIIMQTDMIREKKLKVTNEITNVMEYYQSSFLNAVPRLTAEYKKLAKEQGIELQHPKPITMGMWIGGDRDGNPFVTAETLNKSALTQCEVIMNYYDEKIYNLYREFSLSTSIVDVSDKVREMALKSQDNSIYREKELYRRALFDIQAKMQATKTYLIEDKELQPRYATADEFYQDLLAIRDSLLENKGEYLISGEFVELMQAVEIFGFYLASIDMRQDSSVHEACVAELLASAGINDHYSDLSEDEKCALLLKELEEDPRILSATHAEKSELLEKELSIFKAARKLKDKLGENVIRQTIISHATSVSDMLELAIMLKEVGLVDAQKARVQIVPLFETIEDLDHSEETMRRYFSLPLAKKWIASKDNYQEIMLGYSDSNKDGGYLSSCWTLYKAQQQLTAIGDEFGVKVTFFHGRGGTVGRGGGPTYEAITSQPLKSIKDRIRLTEQGEVIGNKYGNKDAAYYNLEMLVSAAINRMITKKKSDTNTSNRYEAIMDQVVDRSYDIYRDLVFGNEHFYDYFFESSPIKAISSFNIGSRPAARKTITEIGGLRAIPWVFSWSQSRVMFPGWYGVGSSFKEFIDQDPKNIEFLRDMYQNWPFFQSLLSNVDMVLSKSNMNIAFEYAKLCEDEEVQAIFYTILDEWQLTKDVILAIEGYDELLAENSYLKDSLNYRMPYFNILNYIQLELIKRQRRGELSADEERLIHTTINGIATGLRNSG</sequence>
<comment type="function">
    <text evidence="2 10">Forms oxaloacetate, a four-carbon dicarboxylic acid source for the tricarboxylic acid cycle.</text>
</comment>
<dbReference type="Gene3D" id="1.20.1440.90">
    <property type="entry name" value="Phosphoenolpyruvate/pyruvate domain"/>
    <property type="match status" value="1"/>
</dbReference>
<dbReference type="InterPro" id="IPR022805">
    <property type="entry name" value="PEP_COase_bac/pln-type"/>
</dbReference>
<comment type="cofactor">
    <cofactor evidence="1 10">
        <name>Mg(2+)</name>
        <dbReference type="ChEBI" id="CHEBI:18420"/>
    </cofactor>
</comment>
<dbReference type="SUPFAM" id="SSF51621">
    <property type="entry name" value="Phosphoenolpyruvate/pyruvate domain"/>
    <property type="match status" value="1"/>
</dbReference>
<dbReference type="InterPro" id="IPR015813">
    <property type="entry name" value="Pyrv/PenolPyrv_kinase-like_dom"/>
</dbReference>
<evidence type="ECO:0000256" key="7">
    <source>
        <dbReference type="ARBA" id="ARBA00023239"/>
    </source>
</evidence>
<dbReference type="Proteomes" id="UP000183671">
    <property type="component" value="Unassembled WGS sequence"/>
</dbReference>
<evidence type="ECO:0000256" key="8">
    <source>
        <dbReference type="ARBA" id="ARBA00023300"/>
    </source>
</evidence>